<evidence type="ECO:0000313" key="1">
    <source>
        <dbReference type="EMBL" id="QNU66919.1"/>
    </source>
</evidence>
<keyword evidence="2" id="KW-1185">Reference proteome</keyword>
<dbReference type="KEGG" id="rher:EHE19_019175"/>
<dbReference type="AlphaFoldDB" id="A0A4U7JDT2"/>
<sequence length="132" mass="15282">METIDINNLAAAITEELQIYSNEVADGIKKSVDIVADEVNQEIKNHITFEQHTKKYVKSFRLKTSYEGQFEKRKTWYVANGQHRLTHLLEKGHALRQGGRTRAFPHIKYGEELAQKRMEELAREAIENANGR</sequence>
<name>A0A4U7JDT2_9FIRM</name>
<dbReference type="OrthoDB" id="1696709at2"/>
<reference evidence="1 2" key="1">
    <citation type="submission" date="2020-09" db="EMBL/GenBank/DDBJ databases">
        <title>Characterization and genome sequencing of Ruminiclostridium sp. nov. MA18.</title>
        <authorList>
            <person name="Rettenmaier R."/>
            <person name="Kowollik M.-L."/>
            <person name="Liebl W."/>
            <person name="Zverlov V."/>
        </authorList>
    </citation>
    <scope>NUCLEOTIDE SEQUENCE [LARGE SCALE GENOMIC DNA]</scope>
    <source>
        <strain evidence="1 2">MA18</strain>
    </source>
</reference>
<proteinExistence type="predicted"/>
<organism evidence="1 2">
    <name type="scientific">Ruminiclostridium herbifermentans</name>
    <dbReference type="NCBI Taxonomy" id="2488810"/>
    <lineage>
        <taxon>Bacteria</taxon>
        <taxon>Bacillati</taxon>
        <taxon>Bacillota</taxon>
        <taxon>Clostridia</taxon>
        <taxon>Eubacteriales</taxon>
        <taxon>Oscillospiraceae</taxon>
        <taxon>Ruminiclostridium</taxon>
    </lineage>
</organism>
<dbReference type="RefSeq" id="WP_137698754.1">
    <property type="nucleotide sequence ID" value="NZ_CP061336.1"/>
</dbReference>
<gene>
    <name evidence="1" type="ORF">EHE19_019175</name>
</gene>
<dbReference type="Proteomes" id="UP000306409">
    <property type="component" value="Chromosome"/>
</dbReference>
<accession>A0A4U7JDT2</accession>
<evidence type="ECO:0000313" key="2">
    <source>
        <dbReference type="Proteomes" id="UP000306409"/>
    </source>
</evidence>
<dbReference type="EMBL" id="CP061336">
    <property type="protein sequence ID" value="QNU66919.1"/>
    <property type="molecule type" value="Genomic_DNA"/>
</dbReference>
<protein>
    <recommendedName>
        <fullName evidence="3">HK97 gp10 family phage protein</fullName>
    </recommendedName>
</protein>
<evidence type="ECO:0008006" key="3">
    <source>
        <dbReference type="Google" id="ProtNLM"/>
    </source>
</evidence>